<organism evidence="1 2">
    <name type="scientific">Pseudomonas poae</name>
    <dbReference type="NCBI Taxonomy" id="200451"/>
    <lineage>
        <taxon>Bacteria</taxon>
        <taxon>Pseudomonadati</taxon>
        <taxon>Pseudomonadota</taxon>
        <taxon>Gammaproteobacteria</taxon>
        <taxon>Pseudomonadales</taxon>
        <taxon>Pseudomonadaceae</taxon>
        <taxon>Pseudomonas</taxon>
    </lineage>
</organism>
<keyword evidence="2" id="KW-1185">Reference proteome</keyword>
<dbReference type="AlphaFoldDB" id="A0A2S9EUS1"/>
<dbReference type="EMBL" id="PCQL01000008">
    <property type="protein sequence ID" value="PRC19754.1"/>
    <property type="molecule type" value="Genomic_DNA"/>
</dbReference>
<evidence type="ECO:0000313" key="1">
    <source>
        <dbReference type="EMBL" id="PRC19754.1"/>
    </source>
</evidence>
<dbReference type="Proteomes" id="UP000238045">
    <property type="component" value="Unassembled WGS sequence"/>
</dbReference>
<protein>
    <submittedName>
        <fullName evidence="1">Uncharacterized protein</fullName>
    </submittedName>
</protein>
<gene>
    <name evidence="1" type="ORF">CQZ99_10475</name>
</gene>
<proteinExistence type="predicted"/>
<accession>A0A2S9EUS1</accession>
<evidence type="ECO:0000313" key="2">
    <source>
        <dbReference type="Proteomes" id="UP000238045"/>
    </source>
</evidence>
<name>A0A2S9EUS1_9PSED</name>
<comment type="caution">
    <text evidence="1">The sequence shown here is derived from an EMBL/GenBank/DDBJ whole genome shotgun (WGS) entry which is preliminary data.</text>
</comment>
<reference evidence="1 2" key="1">
    <citation type="submission" date="2017-09" db="EMBL/GenBank/DDBJ databases">
        <title>Genomic, metabolic, and phenotypic characteristics of bacterial isolates from the natural microbiome of the model nematode Caenorhabditis elegans.</title>
        <authorList>
            <person name="Zimmermann J."/>
            <person name="Obeng N."/>
            <person name="Yang W."/>
            <person name="Obeng O."/>
            <person name="Kissoyan K."/>
            <person name="Pees B."/>
            <person name="Dirksen P."/>
            <person name="Hoppner M."/>
            <person name="Franke A."/>
            <person name="Rosenstiel P."/>
            <person name="Leippe M."/>
            <person name="Dierking K."/>
            <person name="Kaleta C."/>
            <person name="Schulenburg H."/>
        </authorList>
    </citation>
    <scope>NUCLEOTIDE SEQUENCE [LARGE SCALE GENOMIC DNA]</scope>
    <source>
        <strain evidence="1 2">MYb117</strain>
    </source>
</reference>
<sequence length="95" mass="10790">MFWDTGYALPKGLVYRPVARYESTETTYLESHIVEKMVPFLAACEARMSMSLVKPKIGKWLVTTPSSIQKAASKGDLWARAMIRYQSMPQDALPF</sequence>